<name>A0A9Q3IZ34_9BASI</name>
<evidence type="ECO:0000313" key="2">
    <source>
        <dbReference type="EMBL" id="MBW0552990.1"/>
    </source>
</evidence>
<protein>
    <submittedName>
        <fullName evidence="2">Uncharacterized protein</fullName>
    </submittedName>
</protein>
<dbReference type="AlphaFoldDB" id="A0A9Q3IZ34"/>
<feature type="compositionally biased region" description="Polar residues" evidence="1">
    <location>
        <begin position="70"/>
        <end position="84"/>
    </location>
</feature>
<accession>A0A9Q3IZ34</accession>
<dbReference type="Proteomes" id="UP000765509">
    <property type="component" value="Unassembled WGS sequence"/>
</dbReference>
<comment type="caution">
    <text evidence="2">The sequence shown here is derived from an EMBL/GenBank/DDBJ whole genome shotgun (WGS) entry which is preliminary data.</text>
</comment>
<dbReference type="EMBL" id="AVOT02059304">
    <property type="protein sequence ID" value="MBW0552990.1"/>
    <property type="molecule type" value="Genomic_DNA"/>
</dbReference>
<evidence type="ECO:0000313" key="3">
    <source>
        <dbReference type="Proteomes" id="UP000765509"/>
    </source>
</evidence>
<organism evidence="2 3">
    <name type="scientific">Austropuccinia psidii MF-1</name>
    <dbReference type="NCBI Taxonomy" id="1389203"/>
    <lineage>
        <taxon>Eukaryota</taxon>
        <taxon>Fungi</taxon>
        <taxon>Dikarya</taxon>
        <taxon>Basidiomycota</taxon>
        <taxon>Pucciniomycotina</taxon>
        <taxon>Pucciniomycetes</taxon>
        <taxon>Pucciniales</taxon>
        <taxon>Sphaerophragmiaceae</taxon>
        <taxon>Austropuccinia</taxon>
    </lineage>
</organism>
<gene>
    <name evidence="2" type="ORF">O181_092705</name>
</gene>
<reference evidence="2" key="1">
    <citation type="submission" date="2021-03" db="EMBL/GenBank/DDBJ databases">
        <title>Draft genome sequence of rust myrtle Austropuccinia psidii MF-1, a brazilian biotype.</title>
        <authorList>
            <person name="Quecine M.C."/>
            <person name="Pachon D.M.R."/>
            <person name="Bonatelli M.L."/>
            <person name="Correr F.H."/>
            <person name="Franceschini L.M."/>
            <person name="Leite T.F."/>
            <person name="Margarido G.R.A."/>
            <person name="Almeida C.A."/>
            <person name="Ferrarezi J.A."/>
            <person name="Labate C.A."/>
        </authorList>
    </citation>
    <scope>NUCLEOTIDE SEQUENCE</scope>
    <source>
        <strain evidence="2">MF-1</strain>
    </source>
</reference>
<proteinExistence type="predicted"/>
<feature type="region of interest" description="Disordered" evidence="1">
    <location>
        <begin position="70"/>
        <end position="95"/>
    </location>
</feature>
<keyword evidence="3" id="KW-1185">Reference proteome</keyword>
<evidence type="ECO:0000256" key="1">
    <source>
        <dbReference type="SAM" id="MobiDB-lite"/>
    </source>
</evidence>
<sequence>MDNKRFNLASHWAELAESFQKICLKEIDFSDLMVITKGWNPTRNFRLLEVRENRIRENQATIQAIEEQLTQTGNTQIPSGSQGLDQIRSPVASNH</sequence>